<keyword evidence="4" id="KW-0812">Transmembrane</keyword>
<gene>
    <name evidence="6" type="ORF">MOBT1_002835</name>
</gene>
<feature type="domain" description="RING-CH-type" evidence="5">
    <location>
        <begin position="29"/>
        <end position="95"/>
    </location>
</feature>
<dbReference type="SUPFAM" id="SSF57850">
    <property type="entry name" value="RING/U-box"/>
    <property type="match status" value="1"/>
</dbReference>
<keyword evidence="4" id="KW-1133">Transmembrane helix</keyword>
<evidence type="ECO:0000256" key="3">
    <source>
        <dbReference type="ARBA" id="ARBA00022833"/>
    </source>
</evidence>
<keyword evidence="4" id="KW-0472">Membrane</keyword>
<name>A0AAF0E310_9BASI</name>
<evidence type="ECO:0000256" key="4">
    <source>
        <dbReference type="SAM" id="Phobius"/>
    </source>
</evidence>
<organism evidence="6 7">
    <name type="scientific">Malassezia obtusa</name>
    <dbReference type="NCBI Taxonomy" id="76774"/>
    <lineage>
        <taxon>Eukaryota</taxon>
        <taxon>Fungi</taxon>
        <taxon>Dikarya</taxon>
        <taxon>Basidiomycota</taxon>
        <taxon>Ustilaginomycotina</taxon>
        <taxon>Malasseziomycetes</taxon>
        <taxon>Malasseziales</taxon>
        <taxon>Malasseziaceae</taxon>
        <taxon>Malassezia</taxon>
    </lineage>
</organism>
<dbReference type="PANTHER" id="PTHR46347:SF1">
    <property type="entry name" value="RING_FYVE_PHD ZINC FINGER SUPERFAMILY PROTEIN"/>
    <property type="match status" value="1"/>
</dbReference>
<evidence type="ECO:0000256" key="2">
    <source>
        <dbReference type="ARBA" id="ARBA00022771"/>
    </source>
</evidence>
<dbReference type="PROSITE" id="PS51292">
    <property type="entry name" value="ZF_RING_CH"/>
    <property type="match status" value="1"/>
</dbReference>
<dbReference type="SMART" id="SM00744">
    <property type="entry name" value="RINGv"/>
    <property type="match status" value="1"/>
</dbReference>
<dbReference type="AlphaFoldDB" id="A0AAF0E310"/>
<keyword evidence="1" id="KW-0479">Metal-binding</keyword>
<evidence type="ECO:0000259" key="5">
    <source>
        <dbReference type="PROSITE" id="PS51292"/>
    </source>
</evidence>
<evidence type="ECO:0000256" key="1">
    <source>
        <dbReference type="ARBA" id="ARBA00022723"/>
    </source>
</evidence>
<evidence type="ECO:0000313" key="7">
    <source>
        <dbReference type="Proteomes" id="UP001214603"/>
    </source>
</evidence>
<dbReference type="EMBL" id="CP119940">
    <property type="protein sequence ID" value="WFD04132.1"/>
    <property type="molecule type" value="Genomic_DNA"/>
</dbReference>
<dbReference type="Gene3D" id="3.30.40.10">
    <property type="entry name" value="Zinc/RING finger domain, C3HC4 (zinc finger)"/>
    <property type="match status" value="1"/>
</dbReference>
<keyword evidence="3" id="KW-0862">Zinc</keyword>
<dbReference type="InterPro" id="IPR011016">
    <property type="entry name" value="Znf_RING-CH"/>
</dbReference>
<protein>
    <recommendedName>
        <fullName evidence="5">RING-CH-type domain-containing protein</fullName>
    </recommendedName>
</protein>
<reference evidence="6" key="1">
    <citation type="submission" date="2023-03" db="EMBL/GenBank/DDBJ databases">
        <title>Mating type loci evolution in Malassezia.</title>
        <authorList>
            <person name="Coelho M.A."/>
        </authorList>
    </citation>
    <scope>NUCLEOTIDE SEQUENCE</scope>
    <source>
        <strain evidence="6">CBS 7876</strain>
    </source>
</reference>
<sequence>MGMGSGAHDTRADRMEALQVEAMLLGEACAPSAGAVCRICLESECAPGDRLLSPCRCRGTMQSVHASCLDRWRMLARHSHSVVGCDQCGAEYRFASTWGMRVLASRAAVWAATVLVFAAAVVLAGALGSALMRKNQPGLFLDTHPYIVQSATYCPTLDRVPLHLRALEAEQHASYEARGLESFWDYLLGPIDDAYVDDDDEAYATMYSLGIFRTSALVQLVQGMLQRLLQALDPLAPRGAAPPYVLRHTYIASVAHTDAAAAAAPPALGAGAHLVWWTSLGLALLGITSVPSMLVVASIVGPFRVGTPFSIVGYSEHPAPGASGAPHAHVVWQCINLFGLFLLGMVLWGIVRSFLTVHTLTQSAARHARARLSTRILDYDERAPRGVVLPDEAQDTPGLAARLRALGHAGFWLTHLMSVASLSADPLLLQQASTLMHMGS</sequence>
<feature type="transmembrane region" description="Helical" evidence="4">
    <location>
        <begin position="330"/>
        <end position="351"/>
    </location>
</feature>
<dbReference type="PANTHER" id="PTHR46347">
    <property type="entry name" value="RING/FYVE/PHD ZINC FINGER SUPERFAMILY PROTEIN"/>
    <property type="match status" value="1"/>
</dbReference>
<keyword evidence="2" id="KW-0863">Zinc-finger</keyword>
<dbReference type="CDD" id="cd16495">
    <property type="entry name" value="RING_CH-C4HC3_MARCH"/>
    <property type="match status" value="1"/>
</dbReference>
<dbReference type="Pfam" id="PF12906">
    <property type="entry name" value="RINGv"/>
    <property type="match status" value="1"/>
</dbReference>
<feature type="transmembrane region" description="Helical" evidence="4">
    <location>
        <begin position="107"/>
        <end position="131"/>
    </location>
</feature>
<dbReference type="InterPro" id="IPR013083">
    <property type="entry name" value="Znf_RING/FYVE/PHD"/>
</dbReference>
<accession>A0AAF0E310</accession>
<proteinExistence type="predicted"/>
<dbReference type="GO" id="GO:0008270">
    <property type="term" value="F:zinc ion binding"/>
    <property type="evidence" value="ECO:0007669"/>
    <property type="project" value="UniProtKB-KW"/>
</dbReference>
<feature type="transmembrane region" description="Helical" evidence="4">
    <location>
        <begin position="274"/>
        <end position="300"/>
    </location>
</feature>
<evidence type="ECO:0000313" key="6">
    <source>
        <dbReference type="EMBL" id="WFD04132.1"/>
    </source>
</evidence>
<keyword evidence="7" id="KW-1185">Reference proteome</keyword>
<dbReference type="Proteomes" id="UP001214603">
    <property type="component" value="Chromosome 7"/>
</dbReference>